<name>A0A7G4P1Z0_VACCV</name>
<organism evidence="1">
    <name type="scientific">Vaccinia virus</name>
    <name type="common">VACV</name>
    <name type="synonym">Orthopoxvirus vaccinia</name>
    <dbReference type="NCBI Taxonomy" id="10245"/>
    <lineage>
        <taxon>Viruses</taxon>
        <taxon>Varidnaviria</taxon>
        <taxon>Bamfordvirae</taxon>
        <taxon>Nucleocytoviricota</taxon>
        <taxon>Pokkesviricetes</taxon>
        <taxon>Chitovirales</taxon>
        <taxon>Poxviridae</taxon>
        <taxon>Chordopoxvirinae</taxon>
        <taxon>Orthopoxvirus</taxon>
    </lineage>
</organism>
<proteinExistence type="predicted"/>
<keyword evidence="1" id="KW-0812">Transmembrane</keyword>
<sequence length="70" mass="8214">MWMYGFRNEFIKICDINGTYLYNYTIAVSIIIDSTEELPTVTPITTTYNYTIDDSTTEELQVTPHMDLHR</sequence>
<dbReference type="Proteomes" id="UP000515351">
    <property type="component" value="Segment"/>
</dbReference>
<keyword evidence="1" id="KW-0675">Receptor</keyword>
<accession>A0A7G4P1Z0</accession>
<dbReference type="EMBL" id="MT648498">
    <property type="protein sequence ID" value="QMT29641.1"/>
    <property type="molecule type" value="Genomic_DNA"/>
</dbReference>
<gene>
    <name evidence="1" type="ORF">IKMOJFFE_00186</name>
</gene>
<evidence type="ECO:0000313" key="1">
    <source>
        <dbReference type="EMBL" id="QMT29641.1"/>
    </source>
</evidence>
<protein>
    <submittedName>
        <fullName evidence="1">Putative 7-transmembrane-G-protein-coupled-receptor-like protein</fullName>
    </submittedName>
</protein>
<reference evidence="1" key="1">
    <citation type="journal article" date="2020" name="Viruses">
        <title>Genome Sequencing of a Camelpox Vaccine Reveals Close Similarity to Modified Vaccinia virus Ankara (MVA).</title>
        <authorList>
            <person name="Marcacci M."/>
            <person name="Khalafalla A.I."/>
            <person name="Al Hammadi Z.M."/>
            <person name="Monaco F."/>
            <person name="Camma C."/>
            <person name="Yusof M.F."/>
            <person name="Al Yammahi S.M."/>
            <person name="Mangone I."/>
            <person name="Valleriani F."/>
            <person name="Alhosani M.A."/>
            <person name="Decaro N."/>
            <person name="Lorusso A."/>
            <person name="Almuhairi S.S."/>
            <person name="Savini G."/>
        </authorList>
    </citation>
    <scope>NUCLEOTIDE SEQUENCE [LARGE SCALE GENOMIC DNA]</scope>
    <source>
        <strain evidence="1">Ducapox vaccine</strain>
    </source>
</reference>
<keyword evidence="1" id="KW-0472">Membrane</keyword>